<evidence type="ECO:0000259" key="1">
    <source>
        <dbReference type="Pfam" id="PF01068"/>
    </source>
</evidence>
<proteinExistence type="predicted"/>
<sequence>MLDCIPLVALAQAVPVLPEGPGWWYEPKLDGHRTVLRRTDETVVLYARSGRVVPQHWMDLAVAGMELRPGTVLDGGAVIWRDGRLDFAAAQSRAASSTTRARALAARYPAAGHPHGVGLEG</sequence>
<comment type="caution">
    <text evidence="2">The sequence shown here is derived from an EMBL/GenBank/DDBJ whole genome shotgun (WGS) entry which is preliminary data.</text>
</comment>
<evidence type="ECO:0000313" key="2">
    <source>
        <dbReference type="EMBL" id="GGV97294.1"/>
    </source>
</evidence>
<accession>A0ABQ2WBP3</accession>
<evidence type="ECO:0000313" key="3">
    <source>
        <dbReference type="Proteomes" id="UP000660675"/>
    </source>
</evidence>
<name>A0ABQ2WBP3_9ACTN</name>
<dbReference type="Gene3D" id="3.30.470.30">
    <property type="entry name" value="DNA ligase/mRNA capping enzyme"/>
    <property type="match status" value="1"/>
</dbReference>
<protein>
    <recommendedName>
        <fullName evidence="1">ATP-dependent DNA ligase family profile domain-containing protein</fullName>
    </recommendedName>
</protein>
<keyword evidence="3" id="KW-1185">Reference proteome</keyword>
<feature type="domain" description="ATP-dependent DNA ligase family profile" evidence="1">
    <location>
        <begin position="20"/>
        <end position="107"/>
    </location>
</feature>
<dbReference type="RefSeq" id="WP_189548143.1">
    <property type="nucleotide sequence ID" value="NZ_BMTF01000048.1"/>
</dbReference>
<dbReference type="Pfam" id="PF01068">
    <property type="entry name" value="DNA_ligase_A_M"/>
    <property type="match status" value="1"/>
</dbReference>
<dbReference type="Proteomes" id="UP000660675">
    <property type="component" value="Unassembled WGS sequence"/>
</dbReference>
<dbReference type="InterPro" id="IPR012310">
    <property type="entry name" value="DNA_ligase_ATP-dep_cent"/>
</dbReference>
<dbReference type="EMBL" id="BMTF01000048">
    <property type="protein sequence ID" value="GGV97294.1"/>
    <property type="molecule type" value="Genomic_DNA"/>
</dbReference>
<reference evidence="3" key="1">
    <citation type="journal article" date="2019" name="Int. J. Syst. Evol. Microbiol.">
        <title>The Global Catalogue of Microorganisms (GCM) 10K type strain sequencing project: providing services to taxonomists for standard genome sequencing and annotation.</title>
        <authorList>
            <consortium name="The Broad Institute Genomics Platform"/>
            <consortium name="The Broad Institute Genome Sequencing Center for Infectious Disease"/>
            <person name="Wu L."/>
            <person name="Ma J."/>
        </authorList>
    </citation>
    <scope>NUCLEOTIDE SEQUENCE [LARGE SCALE GENOMIC DNA]</scope>
    <source>
        <strain evidence="3">JCM 4376</strain>
    </source>
</reference>
<gene>
    <name evidence="2" type="ORF">GCM10015535_68430</name>
</gene>
<dbReference type="SUPFAM" id="SSF56091">
    <property type="entry name" value="DNA ligase/mRNA capping enzyme, catalytic domain"/>
    <property type="match status" value="1"/>
</dbReference>
<organism evidence="2 3">
    <name type="scientific">Streptomyces gelaticus</name>
    <dbReference type="NCBI Taxonomy" id="285446"/>
    <lineage>
        <taxon>Bacteria</taxon>
        <taxon>Bacillati</taxon>
        <taxon>Actinomycetota</taxon>
        <taxon>Actinomycetes</taxon>
        <taxon>Kitasatosporales</taxon>
        <taxon>Streptomycetaceae</taxon>
        <taxon>Streptomyces</taxon>
    </lineage>
</organism>